<keyword evidence="5" id="KW-0597">Phosphoprotein</keyword>
<dbReference type="Gene3D" id="3.40.1110.10">
    <property type="entry name" value="Calcium-transporting ATPase, cytoplasmic domain N"/>
    <property type="match status" value="1"/>
</dbReference>
<evidence type="ECO:0000256" key="11">
    <source>
        <dbReference type="ARBA" id="ARBA00022967"/>
    </source>
</evidence>
<keyword evidence="6 15" id="KW-0812">Transmembrane</keyword>
<evidence type="ECO:0000313" key="17">
    <source>
        <dbReference type="EMBL" id="MBT1071523.1"/>
    </source>
</evidence>
<sequence>MSVTRKSLHRRCTHCGLPIPGVAAANQETLFCCHACRLAAMIVGKQQEQGPASCHLLRLGFGTLLAMNIMMISLLMYSGSIEEHTLPAFRMVLLVLSLLALIVLLPPFIKGSLQEMKSFHILIAGGSLTAFGVSAFNTLSGTGELFFDTATMLPVLVTFGTFIESSAKRRASDLLESLDSLLPASAKRITCSGLEEVTTALLQPGDMIRVHPGERIPVDGCIMEGNTTIEEAPFTGEFLPRLCGPGDNVIAGTVNGTGSLVVIARQTGDDLLLNNIAEMIDTAWCNPSTAECIAERAAKLFIPLVLIIAAGSLVVWAAAGDPAQGCLSALAVLVVACPCTIGIATPLATTLSVARAARSGIVVRGGRTMETAGTIDHIYFDKTGTITAGCPVILETITTDPDVEPLELLGRLAALESASEHALARAILTFTRDQGIETGTVRGVQVHPGRGISGMVTWRGRTCEVTAGTSDFAGTCKRPVKGPWTVIDVVWEGKTRGHVLLTDRMRTDAGQTVKALHSQNITSAILSGDRYLAALAMAEQCGIKRVEAPCRPEEKLAVITMAIAAGEKLAMVGDGINDAPALAAADVGIAFGAGMELARQAGNVIMFSDQLQQIPWLIGLSRYTGKIIKQNFAWSFLYNAIALGAAAAGLLHPLLAAVAMVVSSLTVLGNSLRVMNFPEMEPASLPQLYSASALPAENA</sequence>
<evidence type="ECO:0000256" key="13">
    <source>
        <dbReference type="ARBA" id="ARBA00023065"/>
    </source>
</evidence>
<keyword evidence="11" id="KW-1278">Translocase</keyword>
<name>A0ABS5U778_9BACT</name>
<dbReference type="SUPFAM" id="SSF81660">
    <property type="entry name" value="Metal cation-transporting ATPase, ATP-binding domain N"/>
    <property type="match status" value="1"/>
</dbReference>
<evidence type="ECO:0000256" key="3">
    <source>
        <dbReference type="ARBA" id="ARBA00022448"/>
    </source>
</evidence>
<keyword evidence="13" id="KW-0406">Ion transport</keyword>
<dbReference type="SUPFAM" id="SSF81653">
    <property type="entry name" value="Calcium ATPase, transduction domain A"/>
    <property type="match status" value="1"/>
</dbReference>
<gene>
    <name evidence="17" type="ORF">KJB30_07000</name>
</gene>
<evidence type="ECO:0000256" key="8">
    <source>
        <dbReference type="ARBA" id="ARBA00022741"/>
    </source>
</evidence>
<keyword evidence="14 15" id="KW-0472">Membrane</keyword>
<organism evidence="17 18">
    <name type="scientific">Pelotalea chapellei</name>
    <dbReference type="NCBI Taxonomy" id="44671"/>
    <lineage>
        <taxon>Bacteria</taxon>
        <taxon>Pseudomonadati</taxon>
        <taxon>Thermodesulfobacteriota</taxon>
        <taxon>Desulfuromonadia</taxon>
        <taxon>Geobacterales</taxon>
        <taxon>Geobacteraceae</taxon>
        <taxon>Pelotalea</taxon>
    </lineage>
</organism>
<keyword evidence="4 15" id="KW-1003">Cell membrane</keyword>
<evidence type="ECO:0000256" key="2">
    <source>
        <dbReference type="ARBA" id="ARBA00006024"/>
    </source>
</evidence>
<protein>
    <submittedName>
        <fullName evidence="17">Heavy metal translocating P-type ATPase</fullName>
    </submittedName>
</protein>
<feature type="transmembrane region" description="Helical" evidence="15">
    <location>
        <begin position="331"/>
        <end position="354"/>
    </location>
</feature>
<comment type="similarity">
    <text evidence="2 15">Belongs to the cation transport ATPase (P-type) (TC 3.A.3) family. Type IB subfamily.</text>
</comment>
<dbReference type="PANTHER" id="PTHR43520">
    <property type="entry name" value="ATP7, ISOFORM B"/>
    <property type="match status" value="1"/>
</dbReference>
<evidence type="ECO:0000313" key="18">
    <source>
        <dbReference type="Proteomes" id="UP000784128"/>
    </source>
</evidence>
<comment type="caution">
    <text evidence="17">The sequence shown here is derived from an EMBL/GenBank/DDBJ whole genome shotgun (WGS) entry which is preliminary data.</text>
</comment>
<dbReference type="NCBIfam" id="TIGR01494">
    <property type="entry name" value="ATPase_P-type"/>
    <property type="match status" value="2"/>
</dbReference>
<proteinExistence type="inferred from homology"/>
<dbReference type="InterPro" id="IPR027256">
    <property type="entry name" value="P-typ_ATPase_IB"/>
</dbReference>
<evidence type="ECO:0000259" key="16">
    <source>
        <dbReference type="Pfam" id="PF00122"/>
    </source>
</evidence>
<reference evidence="17 18" key="1">
    <citation type="submission" date="2021-05" db="EMBL/GenBank/DDBJ databases">
        <title>The draft genome of Geobacter chapellei DSM 13688.</title>
        <authorList>
            <person name="Xu Z."/>
            <person name="Masuda Y."/>
            <person name="Itoh H."/>
            <person name="Senoo K."/>
        </authorList>
    </citation>
    <scope>NUCLEOTIDE SEQUENCE [LARGE SCALE GENOMIC DNA]</scope>
    <source>
        <strain evidence="17 18">DSM 13688</strain>
    </source>
</reference>
<evidence type="ECO:0000256" key="4">
    <source>
        <dbReference type="ARBA" id="ARBA00022475"/>
    </source>
</evidence>
<evidence type="ECO:0000256" key="1">
    <source>
        <dbReference type="ARBA" id="ARBA00004651"/>
    </source>
</evidence>
<dbReference type="InterPro" id="IPR059000">
    <property type="entry name" value="ATPase_P-type_domA"/>
</dbReference>
<feature type="transmembrane region" description="Helical" evidence="15">
    <location>
        <begin position="56"/>
        <end position="77"/>
    </location>
</feature>
<dbReference type="PANTHER" id="PTHR43520:SF5">
    <property type="entry name" value="CATION-TRANSPORTING P-TYPE ATPASE-RELATED"/>
    <property type="match status" value="1"/>
</dbReference>
<dbReference type="InterPro" id="IPR023299">
    <property type="entry name" value="ATPase_P-typ_cyto_dom_N"/>
</dbReference>
<evidence type="ECO:0000256" key="6">
    <source>
        <dbReference type="ARBA" id="ARBA00022692"/>
    </source>
</evidence>
<feature type="transmembrane region" description="Helical" evidence="15">
    <location>
        <begin position="145"/>
        <end position="163"/>
    </location>
</feature>
<keyword evidence="8 15" id="KW-0547">Nucleotide-binding</keyword>
<keyword evidence="9 15" id="KW-0067">ATP-binding</keyword>
<dbReference type="RefSeq" id="WP_214297318.1">
    <property type="nucleotide sequence ID" value="NZ_JAHDYS010000005.1"/>
</dbReference>
<keyword evidence="10" id="KW-0460">Magnesium</keyword>
<dbReference type="EMBL" id="JAHDYS010000005">
    <property type="protein sequence ID" value="MBT1071523.1"/>
    <property type="molecule type" value="Genomic_DNA"/>
</dbReference>
<dbReference type="InterPro" id="IPR018303">
    <property type="entry name" value="ATPase_P-typ_P_site"/>
</dbReference>
<keyword evidence="7 15" id="KW-0479">Metal-binding</keyword>
<dbReference type="NCBIfam" id="TIGR01511">
    <property type="entry name" value="ATPase-IB1_Cu"/>
    <property type="match status" value="1"/>
</dbReference>
<dbReference type="SUPFAM" id="SSF81665">
    <property type="entry name" value="Calcium ATPase, transmembrane domain M"/>
    <property type="match status" value="1"/>
</dbReference>
<dbReference type="PRINTS" id="PR00119">
    <property type="entry name" value="CATATPASE"/>
</dbReference>
<dbReference type="PROSITE" id="PS00154">
    <property type="entry name" value="ATPASE_E1_E2"/>
    <property type="match status" value="1"/>
</dbReference>
<keyword evidence="12 15" id="KW-1133">Transmembrane helix</keyword>
<dbReference type="Proteomes" id="UP000784128">
    <property type="component" value="Unassembled WGS sequence"/>
</dbReference>
<evidence type="ECO:0000256" key="10">
    <source>
        <dbReference type="ARBA" id="ARBA00022842"/>
    </source>
</evidence>
<dbReference type="Pfam" id="PF00702">
    <property type="entry name" value="Hydrolase"/>
    <property type="match status" value="1"/>
</dbReference>
<dbReference type="SUPFAM" id="SSF56784">
    <property type="entry name" value="HAD-like"/>
    <property type="match status" value="1"/>
</dbReference>
<feature type="transmembrane region" description="Helical" evidence="15">
    <location>
        <begin position="631"/>
        <end position="648"/>
    </location>
</feature>
<dbReference type="InterPro" id="IPR001757">
    <property type="entry name" value="P_typ_ATPase"/>
</dbReference>
<dbReference type="Gene3D" id="3.40.50.1000">
    <property type="entry name" value="HAD superfamily/HAD-like"/>
    <property type="match status" value="1"/>
</dbReference>
<evidence type="ECO:0000256" key="12">
    <source>
        <dbReference type="ARBA" id="ARBA00022989"/>
    </source>
</evidence>
<dbReference type="InterPro" id="IPR023214">
    <property type="entry name" value="HAD_sf"/>
</dbReference>
<evidence type="ECO:0000256" key="14">
    <source>
        <dbReference type="ARBA" id="ARBA00023136"/>
    </source>
</evidence>
<dbReference type="InterPro" id="IPR023298">
    <property type="entry name" value="ATPase_P-typ_TM_dom_sf"/>
</dbReference>
<evidence type="ECO:0000256" key="5">
    <source>
        <dbReference type="ARBA" id="ARBA00022553"/>
    </source>
</evidence>
<dbReference type="InterPro" id="IPR008250">
    <property type="entry name" value="ATPase_P-typ_transduc_dom_A_sf"/>
</dbReference>
<feature type="transmembrane region" description="Helical" evidence="15">
    <location>
        <begin position="121"/>
        <end position="139"/>
    </location>
</feature>
<feature type="transmembrane region" description="Helical" evidence="15">
    <location>
        <begin position="89"/>
        <end position="109"/>
    </location>
</feature>
<feature type="transmembrane region" description="Helical" evidence="15">
    <location>
        <begin position="300"/>
        <end position="319"/>
    </location>
</feature>
<dbReference type="InterPro" id="IPR036412">
    <property type="entry name" value="HAD-like_sf"/>
</dbReference>
<dbReference type="Gene3D" id="2.70.150.10">
    <property type="entry name" value="Calcium-transporting ATPase, cytoplasmic transduction domain A"/>
    <property type="match status" value="1"/>
</dbReference>
<evidence type="ECO:0000256" key="9">
    <source>
        <dbReference type="ARBA" id="ARBA00022840"/>
    </source>
</evidence>
<evidence type="ECO:0000256" key="7">
    <source>
        <dbReference type="ARBA" id="ARBA00022723"/>
    </source>
</evidence>
<dbReference type="Pfam" id="PF00122">
    <property type="entry name" value="E1-E2_ATPase"/>
    <property type="match status" value="1"/>
</dbReference>
<evidence type="ECO:0000256" key="15">
    <source>
        <dbReference type="RuleBase" id="RU362081"/>
    </source>
</evidence>
<keyword evidence="18" id="KW-1185">Reference proteome</keyword>
<dbReference type="NCBIfam" id="TIGR01525">
    <property type="entry name" value="ATPase-IB_hvy"/>
    <property type="match status" value="1"/>
</dbReference>
<feature type="domain" description="P-type ATPase A" evidence="16">
    <location>
        <begin position="181"/>
        <end position="280"/>
    </location>
</feature>
<accession>A0ABS5U778</accession>
<keyword evidence="3" id="KW-0813">Transport</keyword>
<comment type="subcellular location">
    <subcellularLocation>
        <location evidence="1">Cell membrane</location>
        <topology evidence="1">Multi-pass membrane protein</topology>
    </subcellularLocation>
</comment>